<dbReference type="SUPFAM" id="SSF53649">
    <property type="entry name" value="Alkaline phosphatase-like"/>
    <property type="match status" value="1"/>
</dbReference>
<accession>A0A1Y1T154</accession>
<dbReference type="Gene3D" id="3.40.720.10">
    <property type="entry name" value="Alkaline Phosphatase, subunit A"/>
    <property type="match status" value="1"/>
</dbReference>
<name>A0A1Y1T154_9FLAO</name>
<dbReference type="STRING" id="1185767.IIF7_14649"/>
<protein>
    <recommendedName>
        <fullName evidence="3">N-sulphoglucosamine sulphohydrolase C-terminal domain-containing protein</fullName>
    </recommendedName>
</protein>
<keyword evidence="2" id="KW-1185">Reference proteome</keyword>
<dbReference type="InterPro" id="IPR017850">
    <property type="entry name" value="Alkaline_phosphatase_core_sf"/>
</dbReference>
<proteinExistence type="predicted"/>
<evidence type="ECO:0000313" key="2">
    <source>
        <dbReference type="Proteomes" id="UP000192746"/>
    </source>
</evidence>
<evidence type="ECO:0000313" key="1">
    <source>
        <dbReference type="EMBL" id="ORL44760.1"/>
    </source>
</evidence>
<sequence length="44" mass="5243">MLFDHETDPLELNNLAEKPAYQDTVNQLCAELKEKWGEYFLKEK</sequence>
<evidence type="ECO:0008006" key="3">
    <source>
        <dbReference type="Google" id="ProtNLM"/>
    </source>
</evidence>
<comment type="caution">
    <text evidence="1">The sequence shown here is derived from an EMBL/GenBank/DDBJ whole genome shotgun (WGS) entry which is preliminary data.</text>
</comment>
<dbReference type="AlphaFoldDB" id="A0A1Y1T154"/>
<dbReference type="EMBL" id="ARYN01000013">
    <property type="protein sequence ID" value="ORL44760.1"/>
    <property type="molecule type" value="Genomic_DNA"/>
</dbReference>
<organism evidence="1 2">
    <name type="scientific">Zunongwangia atlantica 22II14-10F7</name>
    <dbReference type="NCBI Taxonomy" id="1185767"/>
    <lineage>
        <taxon>Bacteria</taxon>
        <taxon>Pseudomonadati</taxon>
        <taxon>Bacteroidota</taxon>
        <taxon>Flavobacteriia</taxon>
        <taxon>Flavobacteriales</taxon>
        <taxon>Flavobacteriaceae</taxon>
        <taxon>Zunongwangia</taxon>
    </lineage>
</organism>
<reference evidence="1 2" key="1">
    <citation type="submission" date="2013-04" db="EMBL/GenBank/DDBJ databases">
        <title>Zunongwangia sp. 22II14-10F7 Genome Sequencing.</title>
        <authorList>
            <person name="Lai Q."/>
            <person name="Shao Z."/>
        </authorList>
    </citation>
    <scope>NUCLEOTIDE SEQUENCE [LARGE SCALE GENOMIC DNA]</scope>
    <source>
        <strain evidence="1 2">22II14-10F7</strain>
    </source>
</reference>
<dbReference type="Proteomes" id="UP000192746">
    <property type="component" value="Unassembled WGS sequence"/>
</dbReference>
<gene>
    <name evidence="1" type="ORF">IIF7_14649</name>
</gene>